<accession>A0A699TS76</accession>
<dbReference type="EMBL" id="BKCJ011274010">
    <property type="protein sequence ID" value="GFD13662.1"/>
    <property type="molecule type" value="Genomic_DNA"/>
</dbReference>
<evidence type="ECO:0000256" key="1">
    <source>
        <dbReference type="SAM" id="MobiDB-lite"/>
    </source>
</evidence>
<dbReference type="AlphaFoldDB" id="A0A699TS76"/>
<protein>
    <submittedName>
        <fullName evidence="2">Uncharacterized protein</fullName>
    </submittedName>
</protein>
<evidence type="ECO:0000313" key="2">
    <source>
        <dbReference type="EMBL" id="GFD13662.1"/>
    </source>
</evidence>
<feature type="region of interest" description="Disordered" evidence="1">
    <location>
        <begin position="1"/>
        <end position="59"/>
    </location>
</feature>
<feature type="non-terminal residue" evidence="2">
    <location>
        <position position="1"/>
    </location>
</feature>
<comment type="caution">
    <text evidence="2">The sequence shown here is derived from an EMBL/GenBank/DDBJ whole genome shotgun (WGS) entry which is preliminary data.</text>
</comment>
<organism evidence="2">
    <name type="scientific">Tanacetum cinerariifolium</name>
    <name type="common">Dalmatian daisy</name>
    <name type="synonym">Chrysanthemum cinerariifolium</name>
    <dbReference type="NCBI Taxonomy" id="118510"/>
    <lineage>
        <taxon>Eukaryota</taxon>
        <taxon>Viridiplantae</taxon>
        <taxon>Streptophyta</taxon>
        <taxon>Embryophyta</taxon>
        <taxon>Tracheophyta</taxon>
        <taxon>Spermatophyta</taxon>
        <taxon>Magnoliopsida</taxon>
        <taxon>eudicotyledons</taxon>
        <taxon>Gunneridae</taxon>
        <taxon>Pentapetalae</taxon>
        <taxon>asterids</taxon>
        <taxon>campanulids</taxon>
        <taxon>Asterales</taxon>
        <taxon>Asteraceae</taxon>
        <taxon>Asteroideae</taxon>
        <taxon>Anthemideae</taxon>
        <taxon>Anthemidinae</taxon>
        <taxon>Tanacetum</taxon>
    </lineage>
</organism>
<name>A0A699TS76_TANCI</name>
<gene>
    <name evidence="2" type="ORF">Tci_885631</name>
</gene>
<sequence length="85" mass="9636">GSKEFQKLSLTDVPPQPQVPKSGKPLEQKPAPEWMRHEKPNSASTYSPSNPPDWTHELDCKPPEDVEEYVCMKRSMLASVMSKLK</sequence>
<reference evidence="2" key="1">
    <citation type="journal article" date="2019" name="Sci. Rep.">
        <title>Draft genome of Tanacetum cinerariifolium, the natural source of mosquito coil.</title>
        <authorList>
            <person name="Yamashiro T."/>
            <person name="Shiraishi A."/>
            <person name="Satake H."/>
            <person name="Nakayama K."/>
        </authorList>
    </citation>
    <scope>NUCLEOTIDE SEQUENCE</scope>
</reference>
<proteinExistence type="predicted"/>